<reference evidence="9 10" key="1">
    <citation type="submission" date="2024-09" db="EMBL/GenBank/DDBJ databases">
        <authorList>
            <person name="Sun Q."/>
            <person name="Mori K."/>
        </authorList>
    </citation>
    <scope>NUCLEOTIDE SEQUENCE [LARGE SCALE GENOMIC DNA]</scope>
    <source>
        <strain evidence="9 10">JCM 1334</strain>
    </source>
</reference>
<dbReference type="Proteomes" id="UP001589702">
    <property type="component" value="Unassembled WGS sequence"/>
</dbReference>
<evidence type="ECO:0000313" key="10">
    <source>
        <dbReference type="Proteomes" id="UP001589702"/>
    </source>
</evidence>
<accession>A0ABV5XT61</accession>
<dbReference type="EMBL" id="JBHMBC010000002">
    <property type="protein sequence ID" value="MFB9817937.1"/>
    <property type="molecule type" value="Genomic_DNA"/>
</dbReference>
<feature type="transmembrane region" description="Helical" evidence="7">
    <location>
        <begin position="254"/>
        <end position="279"/>
    </location>
</feature>
<protein>
    <submittedName>
        <fullName evidence="9">ABC transporter permease</fullName>
    </submittedName>
</protein>
<dbReference type="PROSITE" id="PS50928">
    <property type="entry name" value="ABC_TM1"/>
    <property type="match status" value="1"/>
</dbReference>
<evidence type="ECO:0000256" key="3">
    <source>
        <dbReference type="ARBA" id="ARBA00022475"/>
    </source>
</evidence>
<keyword evidence="6 7" id="KW-0472">Membrane</keyword>
<dbReference type="SUPFAM" id="SSF161098">
    <property type="entry name" value="MetI-like"/>
    <property type="match status" value="1"/>
</dbReference>
<evidence type="ECO:0000256" key="6">
    <source>
        <dbReference type="ARBA" id="ARBA00023136"/>
    </source>
</evidence>
<keyword evidence="10" id="KW-1185">Reference proteome</keyword>
<dbReference type="RefSeq" id="WP_234753485.1">
    <property type="nucleotide sequence ID" value="NZ_JAKEED010000016.1"/>
</dbReference>
<dbReference type="InterPro" id="IPR025966">
    <property type="entry name" value="OppC_N"/>
</dbReference>
<dbReference type="Gene3D" id="1.10.3720.10">
    <property type="entry name" value="MetI-like"/>
    <property type="match status" value="1"/>
</dbReference>
<gene>
    <name evidence="9" type="ORF">ACFFP1_00305</name>
</gene>
<dbReference type="Pfam" id="PF12911">
    <property type="entry name" value="OppC_N"/>
    <property type="match status" value="1"/>
</dbReference>
<dbReference type="InterPro" id="IPR050366">
    <property type="entry name" value="BP-dependent_transpt_permease"/>
</dbReference>
<keyword evidence="3" id="KW-1003">Cell membrane</keyword>
<keyword evidence="2 7" id="KW-0813">Transport</keyword>
<feature type="transmembrane region" description="Helical" evidence="7">
    <location>
        <begin position="30"/>
        <end position="51"/>
    </location>
</feature>
<dbReference type="CDD" id="cd06261">
    <property type="entry name" value="TM_PBP2"/>
    <property type="match status" value="1"/>
</dbReference>
<dbReference type="InterPro" id="IPR035906">
    <property type="entry name" value="MetI-like_sf"/>
</dbReference>
<comment type="similarity">
    <text evidence="7">Belongs to the binding-protein-dependent transport system permease family.</text>
</comment>
<keyword evidence="5 7" id="KW-1133">Transmembrane helix</keyword>
<proteinExistence type="inferred from homology"/>
<evidence type="ECO:0000256" key="7">
    <source>
        <dbReference type="RuleBase" id="RU363032"/>
    </source>
</evidence>
<sequence>MSKTIPQTVRLPRVRSGKSGAMRRLGRNRAAVVSFAVVLIFALLAVLSPVITPYDPNVGNVVDSLASPSAAHWLGTDDLGRDVFSRVIDASKIAMTVSLLSVGIALVIGLVLGVIAGYTGGAVDGLINRSQDVMFAFPELLLAIIIVAVMGPSLLNASFAISLLYIPRFVRLSRSATLQIKTSEFLDAARLAGVRPLRILWTHVVPNVFPSVIVLAALSMSTAQLAYASLAFLGLGVSPPQADWGGMLSTGRNYITVAPWLVLGPSVAVVALVLAFNVLGDAVRDVLDPRSESIRGAGVPTV</sequence>
<feature type="transmembrane region" description="Helical" evidence="7">
    <location>
        <begin position="93"/>
        <end position="119"/>
    </location>
</feature>
<dbReference type="PANTHER" id="PTHR43386:SF1">
    <property type="entry name" value="D,D-DIPEPTIDE TRANSPORT SYSTEM PERMEASE PROTEIN DDPC-RELATED"/>
    <property type="match status" value="1"/>
</dbReference>
<comment type="caution">
    <text evidence="9">The sequence shown here is derived from an EMBL/GenBank/DDBJ whole genome shotgun (WGS) entry which is preliminary data.</text>
</comment>
<evidence type="ECO:0000256" key="1">
    <source>
        <dbReference type="ARBA" id="ARBA00004651"/>
    </source>
</evidence>
<feature type="domain" description="ABC transmembrane type-1" evidence="8">
    <location>
        <begin position="91"/>
        <end position="280"/>
    </location>
</feature>
<comment type="subcellular location">
    <subcellularLocation>
        <location evidence="1 7">Cell membrane</location>
        <topology evidence="1 7">Multi-pass membrane protein</topology>
    </subcellularLocation>
</comment>
<dbReference type="InterPro" id="IPR000515">
    <property type="entry name" value="MetI-like"/>
</dbReference>
<dbReference type="PANTHER" id="PTHR43386">
    <property type="entry name" value="OLIGOPEPTIDE TRANSPORT SYSTEM PERMEASE PROTEIN APPC"/>
    <property type="match status" value="1"/>
</dbReference>
<evidence type="ECO:0000256" key="2">
    <source>
        <dbReference type="ARBA" id="ARBA00022448"/>
    </source>
</evidence>
<feature type="transmembrane region" description="Helical" evidence="7">
    <location>
        <begin position="140"/>
        <end position="166"/>
    </location>
</feature>
<evidence type="ECO:0000259" key="8">
    <source>
        <dbReference type="PROSITE" id="PS50928"/>
    </source>
</evidence>
<name>A0ABV5XT61_ARTRM</name>
<keyword evidence="4 7" id="KW-0812">Transmembrane</keyword>
<evidence type="ECO:0000313" key="9">
    <source>
        <dbReference type="EMBL" id="MFB9817937.1"/>
    </source>
</evidence>
<dbReference type="Pfam" id="PF00528">
    <property type="entry name" value="BPD_transp_1"/>
    <property type="match status" value="1"/>
</dbReference>
<evidence type="ECO:0000256" key="4">
    <source>
        <dbReference type="ARBA" id="ARBA00022692"/>
    </source>
</evidence>
<organism evidence="9 10">
    <name type="scientific">Arthrobacter ramosus</name>
    <dbReference type="NCBI Taxonomy" id="1672"/>
    <lineage>
        <taxon>Bacteria</taxon>
        <taxon>Bacillati</taxon>
        <taxon>Actinomycetota</taxon>
        <taxon>Actinomycetes</taxon>
        <taxon>Micrococcales</taxon>
        <taxon>Micrococcaceae</taxon>
        <taxon>Arthrobacter</taxon>
    </lineage>
</organism>
<evidence type="ECO:0000256" key="5">
    <source>
        <dbReference type="ARBA" id="ARBA00022989"/>
    </source>
</evidence>